<feature type="repeat" description="ANK" evidence="3">
    <location>
        <begin position="58"/>
        <end position="91"/>
    </location>
</feature>
<dbReference type="SMART" id="SM00248">
    <property type="entry name" value="ANK"/>
    <property type="match status" value="3"/>
</dbReference>
<feature type="repeat" description="ANK" evidence="3">
    <location>
        <begin position="128"/>
        <end position="152"/>
    </location>
</feature>
<dbReference type="SUPFAM" id="SSF48403">
    <property type="entry name" value="Ankyrin repeat"/>
    <property type="match status" value="1"/>
</dbReference>
<accession>A0A182TSU5</accession>
<evidence type="ECO:0000313" key="4">
    <source>
        <dbReference type="EnsemblMetazoa" id="AMEC007693-PA"/>
    </source>
</evidence>
<evidence type="ECO:0000313" key="5">
    <source>
        <dbReference type="Proteomes" id="UP000075902"/>
    </source>
</evidence>
<dbReference type="PANTHER" id="PTHR24198">
    <property type="entry name" value="ANKYRIN REPEAT AND PROTEIN KINASE DOMAIN-CONTAINING PROTEIN"/>
    <property type="match status" value="1"/>
</dbReference>
<sequence length="178" mass="19207">MEVGPSPPAEGAPNLYDSYDESYSESSAQLCNDIIRISLTEQMRLAAHGSNVNALERNGTNPIHLAADLGHTQCLAALLECPNADPNIRIQQGDKQMTALHLAADEGNLDCVTQLLARGADVRARNHRGFTPLHLAARSGSADCVEALLKLGGCDPNMADFDQPRTQYMFSLKCLLMS</sequence>
<protein>
    <submittedName>
        <fullName evidence="4">ANK_REP_REGION domain-containing protein</fullName>
    </submittedName>
</protein>
<dbReference type="InterPro" id="IPR036770">
    <property type="entry name" value="Ankyrin_rpt-contain_sf"/>
</dbReference>
<dbReference type="Gene3D" id="1.25.40.20">
    <property type="entry name" value="Ankyrin repeat-containing domain"/>
    <property type="match status" value="1"/>
</dbReference>
<name>A0A182TSU5_9DIPT</name>
<proteinExistence type="predicted"/>
<dbReference type="Proteomes" id="UP000075902">
    <property type="component" value="Unassembled WGS sequence"/>
</dbReference>
<dbReference type="Pfam" id="PF12796">
    <property type="entry name" value="Ank_2"/>
    <property type="match status" value="1"/>
</dbReference>
<reference evidence="5" key="1">
    <citation type="submission" date="2014-01" db="EMBL/GenBank/DDBJ databases">
        <title>The Genome Sequence of Anopheles melas CM1001059_A (V2).</title>
        <authorList>
            <consortium name="The Broad Institute Genomics Platform"/>
            <person name="Neafsey D.E."/>
            <person name="Besansky N."/>
            <person name="Howell P."/>
            <person name="Walton C."/>
            <person name="Young S.K."/>
            <person name="Zeng Q."/>
            <person name="Gargeya S."/>
            <person name="Fitzgerald M."/>
            <person name="Haas B."/>
            <person name="Abouelleil A."/>
            <person name="Allen A.W."/>
            <person name="Alvarado L."/>
            <person name="Arachchi H.M."/>
            <person name="Berlin A.M."/>
            <person name="Chapman S.B."/>
            <person name="Gainer-Dewar J."/>
            <person name="Goldberg J."/>
            <person name="Griggs A."/>
            <person name="Gujja S."/>
            <person name="Hansen M."/>
            <person name="Howarth C."/>
            <person name="Imamovic A."/>
            <person name="Ireland A."/>
            <person name="Larimer J."/>
            <person name="McCowan C."/>
            <person name="Murphy C."/>
            <person name="Pearson M."/>
            <person name="Poon T.W."/>
            <person name="Priest M."/>
            <person name="Roberts A."/>
            <person name="Saif S."/>
            <person name="Shea T."/>
            <person name="Sisk P."/>
            <person name="Sykes S."/>
            <person name="Wortman J."/>
            <person name="Nusbaum C."/>
            <person name="Birren B."/>
        </authorList>
    </citation>
    <scope>NUCLEOTIDE SEQUENCE [LARGE SCALE GENOMIC DNA]</scope>
    <source>
        <strain evidence="5">CM1001059</strain>
    </source>
</reference>
<dbReference type="AlphaFoldDB" id="A0A182TSU5"/>
<dbReference type="VEuPathDB" id="VectorBase:AMEC007693"/>
<keyword evidence="2 3" id="KW-0040">ANK repeat</keyword>
<keyword evidence="1" id="KW-0677">Repeat</keyword>
<feature type="repeat" description="ANK" evidence="3">
    <location>
        <begin position="95"/>
        <end position="127"/>
    </location>
</feature>
<dbReference type="Pfam" id="PF00023">
    <property type="entry name" value="Ank"/>
    <property type="match status" value="1"/>
</dbReference>
<dbReference type="InterPro" id="IPR002110">
    <property type="entry name" value="Ankyrin_rpt"/>
</dbReference>
<evidence type="ECO:0000256" key="2">
    <source>
        <dbReference type="ARBA" id="ARBA00023043"/>
    </source>
</evidence>
<dbReference type="PRINTS" id="PR01415">
    <property type="entry name" value="ANKYRIN"/>
</dbReference>
<dbReference type="STRING" id="34690.A0A182TSU5"/>
<evidence type="ECO:0000256" key="1">
    <source>
        <dbReference type="ARBA" id="ARBA00022737"/>
    </source>
</evidence>
<evidence type="ECO:0000256" key="3">
    <source>
        <dbReference type="PROSITE-ProRule" id="PRU00023"/>
    </source>
</evidence>
<dbReference type="PANTHER" id="PTHR24198:SF165">
    <property type="entry name" value="ANKYRIN REPEAT-CONTAINING PROTEIN-RELATED"/>
    <property type="match status" value="1"/>
</dbReference>
<dbReference type="EnsemblMetazoa" id="AMEC007693-RA">
    <property type="protein sequence ID" value="AMEC007693-PA"/>
    <property type="gene ID" value="AMEC007693"/>
</dbReference>
<reference evidence="4" key="2">
    <citation type="submission" date="2020-05" db="UniProtKB">
        <authorList>
            <consortium name="EnsemblMetazoa"/>
        </authorList>
    </citation>
    <scope>IDENTIFICATION</scope>
    <source>
        <strain evidence="4">CM1001059</strain>
    </source>
</reference>
<dbReference type="PROSITE" id="PS50088">
    <property type="entry name" value="ANK_REPEAT"/>
    <property type="match status" value="3"/>
</dbReference>
<organism evidence="4 5">
    <name type="scientific">Anopheles melas</name>
    <dbReference type="NCBI Taxonomy" id="34690"/>
    <lineage>
        <taxon>Eukaryota</taxon>
        <taxon>Metazoa</taxon>
        <taxon>Ecdysozoa</taxon>
        <taxon>Arthropoda</taxon>
        <taxon>Hexapoda</taxon>
        <taxon>Insecta</taxon>
        <taxon>Pterygota</taxon>
        <taxon>Neoptera</taxon>
        <taxon>Endopterygota</taxon>
        <taxon>Diptera</taxon>
        <taxon>Nematocera</taxon>
        <taxon>Culicoidea</taxon>
        <taxon>Culicidae</taxon>
        <taxon>Anophelinae</taxon>
        <taxon>Anopheles</taxon>
    </lineage>
</organism>
<dbReference type="PROSITE" id="PS50297">
    <property type="entry name" value="ANK_REP_REGION"/>
    <property type="match status" value="3"/>
</dbReference>
<keyword evidence="5" id="KW-1185">Reference proteome</keyword>